<dbReference type="InterPro" id="IPR025157">
    <property type="entry name" value="Hemagglutinin_rpt"/>
</dbReference>
<dbReference type="InterPro" id="IPR008638">
    <property type="entry name" value="FhaB/CdiA-like_TPS"/>
</dbReference>
<dbReference type="Pfam" id="PF05860">
    <property type="entry name" value="TPS"/>
    <property type="match status" value="1"/>
</dbReference>
<dbReference type="Gene3D" id="2.160.20.10">
    <property type="entry name" value="Single-stranded right-handed beta-helix, Pectin lyase-like"/>
    <property type="match status" value="1"/>
</dbReference>
<feature type="region of interest" description="Disordered" evidence="1">
    <location>
        <begin position="1663"/>
        <end position="1704"/>
    </location>
</feature>
<dbReference type="InterPro" id="IPR024973">
    <property type="entry name" value="ESPR"/>
</dbReference>
<evidence type="ECO:0000259" key="2">
    <source>
        <dbReference type="PROSITE" id="PS50006"/>
    </source>
</evidence>
<dbReference type="PROSITE" id="PS50006">
    <property type="entry name" value="FHA_DOMAIN"/>
    <property type="match status" value="1"/>
</dbReference>
<evidence type="ECO:0000256" key="1">
    <source>
        <dbReference type="SAM" id="MobiDB-lite"/>
    </source>
</evidence>
<accession>A0ABZ2PYN1</accession>
<dbReference type="InterPro" id="IPR012334">
    <property type="entry name" value="Pectin_lyas_fold"/>
</dbReference>
<feature type="domain" description="FHA" evidence="2">
    <location>
        <begin position="1239"/>
        <end position="1309"/>
    </location>
</feature>
<feature type="compositionally biased region" description="Polar residues" evidence="1">
    <location>
        <begin position="1685"/>
        <end position="1701"/>
    </location>
</feature>
<dbReference type="InterPro" id="IPR000253">
    <property type="entry name" value="FHA_dom"/>
</dbReference>
<proteinExistence type="predicted"/>
<reference evidence="3 4" key="1">
    <citation type="submission" date="2020-09" db="EMBL/GenBank/DDBJ databases">
        <title>Genome sequences of Mycetohabitans spp.</title>
        <authorList>
            <person name="Carter M.E."/>
            <person name="Carpenter S.C.D."/>
            <person name="Bogdanove A.J."/>
        </authorList>
    </citation>
    <scope>NUCLEOTIDE SEQUENCE [LARGE SCALE GENOMIC DNA]</scope>
    <source>
        <strain evidence="3 4">B12</strain>
    </source>
</reference>
<dbReference type="Pfam" id="PF13018">
    <property type="entry name" value="ESPR"/>
    <property type="match status" value="1"/>
</dbReference>
<gene>
    <name evidence="3" type="ORF">IHE29_07905</name>
</gene>
<dbReference type="SUPFAM" id="SSF51126">
    <property type="entry name" value="Pectin lyase-like"/>
    <property type="match status" value="1"/>
</dbReference>
<dbReference type="EMBL" id="CP062176">
    <property type="protein sequence ID" value="WXK39208.1"/>
    <property type="molecule type" value="Genomic_DNA"/>
</dbReference>
<dbReference type="InterPro" id="IPR011050">
    <property type="entry name" value="Pectin_lyase_fold/virulence"/>
</dbReference>
<sequence length="3177" mass="329846">MNSHLYQVVFNRARGVQIAVAEHVASQGKSRGVRAARSACSLLTTMRVLDFSILLSLGLVVDLAQAQIVADPGAPRDQQPTVLNAANGVPLINIQAPNAGGVSRNTYKQFDVGHRGVILNNASAHTQTQLGGWVQGNPWLVNGTARVILNEINASHPSQLRGYMEVAGERAHVVVANPAGISCDGCGFINANRVTLTAGAPIMNGGNLDGYRVQQGAVTITGGGLDASRADYTDIIARSVRLNAGLWAQQLRVTTGANQVSASQSVVDPIATDSNVPAFALDVGQLGGMYAQKIVLLGTEHGVGMRNAGQIGASAGELVVTADGRLENSGALQASTDTRLNVGGGVANSGTISAGRELVLDTPKDLDNRGGTLNAMRLEVNADSVTNRGGAMEQTGAQDLVVRAAQVHNREDGRIGQAGADADAATTPGHDGLSGMNVLGDSGAVPLAAGALNVTHILDNDGGRVMAKGAIDLTAHAGLDNEGGHLGVRDLNVKGGDLVNRLGALYVTGSHQLQLGALQNETGQIQLAGPLTLNAQSFDNRAGQLVVTGGDNRLEVKNALDNSRGGQIVSDGALHIRANTLKNAQGRVQQAGGGHLQIEVPQLEGVGGTLVSDGVLTLISNRADLRGGLTQAKQIHVDTDTLITAEGMLHSSGAGMLELKVRDVLDNAHGAIHGNGAMTLQAQQLINERGRISAAGTHDTQVDIADQLNNTNGQLVAAGNATVKARNLRNQGGMIKTKGRSNLDVSVGGTLDNRAQGTLAADGALRVTASTVDNRRGKLIGAHGLRVTSTTLDNREDGLVSATESHLKVDSQGHIHNAGGTLQAAGELSLDSTDLDNTDGAIRGSQVKLDTRQAALNNTGGTLMSTAGRLDVSSGALDNTGGLVQSCGAMRVQTHGQTVRNIDSGKTGGIFSGGELDLNSGELHNRAGVVHSQGQLTAHVGALNNTQGQFGGSAEVGLKADSLRNRGGEIQAGQALQMGVADVTDNEGGLIAASGELSLNAKRIDNRDTRSTDPATPLGLRGDAVALTAKHIDNYAGTITANRSVEITGANTDSVLDNTQGNVSSAGSIQVFADRVYNSAGTLLSGTDFRVEADRLSGAGHLLSKGNLNLDLQQDFDNENEVTANGHAVIRTAGRLVNRGTFQADELEVRGAQIDNTVGGRINGNRVRAVTDGKLSNRGLIDGAQSRIEADAVDNVGPGRLYGDQLTLQANTVDNRQEDGQAAVIAARARLDIGASRLSGAGRLLSNGDLNLELQQDFDNDHEVIANGHAVVRTEGQLTNRGVFQAGELEVRGAQIDNTVGGRINGNRVWVASDGKLSNRGLIDGAQSRIEADAVDNIGTGRLYGDHLALQANTVDNRQEDGRAAVIAARARLDMGAKVVNNREQALIFSAGHDSTALNIGGTLSEQGQAMGRAGHVLNDSATIESLGGLSFNTQHLLNRNAHFATELVQVSGPTQSMALQPAGDPNKHDINDYHWAGGHKSGCYFHNGTGAEISNWTQYDITRTEYETRVTQSAPALICSGGNLVLQGENFTNDKSHIFVGGTLQGDLGNLKNEAVFGQHITREVGTSQYTWNEWRGGTRRRHQRHWGARMAYTPADTVHTITLPVSKVEQHTASGARGYAIAQQQLSQADDAPRASAIIEVSAAPSAGALELGQVDVAISGPDPAINSQDPTLSGPDPAISGQERSANGQEPTSGQNEQGVLDTRGDAPMVIRTVQPSAQVPANSLFRVQPNNGSYLIETDPRFSDYRTWQSAATLLSQGKQNPTATHKRLGDGFYEQMLVREQVAQLTGRRFLKGYASDEAQYQALLEAGSAYAKAWSLRPGVALSAQQMAQLTRDIVWLVEQDVHLPDGTVTRALVPQVYARVKPGDLDGNGTLLAAEAIDMRLKEDLVNTGTLAGHTAVQLNAENLRNVGGRITGKTVSAQALGDIDVIGGSIDADQALFVQAGRDLNVITTTRSDAKQAGQSDFSRTHLDRIAGLSVNYPLGGPLVAGAGRDVNLIAAQIANNGQNGQTALVAGRDLNLGTVKVAEQESSVIDANNYLKQGIEQEVGTTVEARGNVRMQAGGDLNAHAARVNSDQGTLVALADGDVNIVSGQTSRHWSEGRQYKSRNLFGSSQTTTRDSLADITAQASTLSGHTVAVQGRNVTLTGSNVVSDKSTFIEAQNDLTIQAATQTHSESHFKETKKSGLLHNGAMSVTIGSQAHSADQQEAGTRATASTVGSTNGNVTLAAKQLYRQEGSHILTPRGDVDIQAGKVIITEAREQSQGTQQTQFKQSGLTVAVTAPVMAAVQTAQQVERSAGQTSDPRMQALLGVTTGLAAKNTVDAIAQDPKSGGGVNISVTVGSAQTGSQATYNSATASGSSIAAGGDVRVQAIGSGQDSTLTVQGSDIQGGGDIQLKADGKINLLAAQNARESHLTHSSISGGAGVAVNLSSQGKAAGVTASVSGARGRGEGTDVNWTSTHMSAGNRLVLESGGDTTLKGAVLNGRQVIGEVGGDLSIESLQERSSERSRDISLGGSVTAGLGVSGSVSFSQQKIASDWASVTERSGIQAGDGGFQIDVKGHTSLKGAAIASTQQAVRDGANSLTTRTLSTEDIVNYADYKASSVGLSGGYSLGGRGGGEDLEGVGTTQSGQAATGAEQVPGSKLPSTPGGFSVAPPSVMAASGKASSTTLSGISAGTIRITDEAQQQALTGQDVAQSLAGLNQQVWSGQDGDNVLKPIFDKQKIQAGFEMANQLTHQIGTFVGHRQAQLDEAQQAAQDPNLSPQARAQAQQQAAQLKAQWGPGGTYRRALSALGAAAGGNVTAGVGQFALSATVNYVQGLAASEVKRVADGLQSEEARAALHALVGCAGAAASRQDCGAGAMGAAASSMLGTLLGPTQGLTQRQKEAQTNLVSSLVAAVAGMAGQDTPAVTTAAVTEGRFNRQLYQDEYDLAKKHAKLVAQRLKISEQEAEGRIVAEILRNSDKQTVEVSGGKHDYEIRSIVGCQHLNCYGDKKDPQYADHDYNRKFIEPNRSSYDLGQQQFGSGLTDTELRQKNLIYERAGKLAIGGMTCLLSGGVACKAAAKGLGVATLFNYATNKPLTTAEAVGSMYGGALGGIYGANLNAWAGEVDSWIGKAVLGITKTTPAFAGKEVGIPLGNSIGLGGAVDPFFDPTSSSWWGIQNTINKLKEGDQ</sequence>
<feature type="region of interest" description="Disordered" evidence="1">
    <location>
        <begin position="2622"/>
        <end position="2664"/>
    </location>
</feature>
<keyword evidence="4" id="KW-1185">Reference proteome</keyword>
<dbReference type="InterPro" id="IPR010069">
    <property type="entry name" value="CdiA_FHA1_rpt"/>
</dbReference>
<dbReference type="NCBIfam" id="TIGR01731">
    <property type="entry name" value="fil_hemag_20aa"/>
    <property type="match status" value="21"/>
</dbReference>
<evidence type="ECO:0000313" key="4">
    <source>
        <dbReference type="Proteomes" id="UP001493153"/>
    </source>
</evidence>
<organism evidence="3 4">
    <name type="scientific">Mycetohabitans rhizoxinica</name>
    <dbReference type="NCBI Taxonomy" id="412963"/>
    <lineage>
        <taxon>Bacteria</taxon>
        <taxon>Pseudomonadati</taxon>
        <taxon>Pseudomonadota</taxon>
        <taxon>Betaproteobacteria</taxon>
        <taxon>Burkholderiales</taxon>
        <taxon>Burkholderiaceae</taxon>
        <taxon>Mycetohabitans</taxon>
    </lineage>
</organism>
<dbReference type="Proteomes" id="UP001493153">
    <property type="component" value="Chromosome"/>
</dbReference>
<protein>
    <submittedName>
        <fullName evidence="3">Hemagglutinin repeat-containing protein</fullName>
    </submittedName>
</protein>
<evidence type="ECO:0000313" key="3">
    <source>
        <dbReference type="EMBL" id="WXK39208.1"/>
    </source>
</evidence>
<dbReference type="SMART" id="SM00912">
    <property type="entry name" value="Haemagg_act"/>
    <property type="match status" value="1"/>
</dbReference>
<dbReference type="RefSeq" id="WP_338911635.1">
    <property type="nucleotide sequence ID" value="NZ_CP062176.1"/>
</dbReference>
<dbReference type="NCBIfam" id="TIGR01901">
    <property type="entry name" value="adhes_NPXG"/>
    <property type="match status" value="1"/>
</dbReference>
<dbReference type="InterPro" id="IPR008619">
    <property type="entry name" value="Filamentous_hemagglutn_rpt"/>
</dbReference>
<dbReference type="Pfam" id="PF05594">
    <property type="entry name" value="Fil_haemagg"/>
    <property type="match status" value="12"/>
</dbReference>
<dbReference type="Pfam" id="PF13332">
    <property type="entry name" value="Fil_haemagg_2"/>
    <property type="match status" value="2"/>
</dbReference>
<name>A0ABZ2PYN1_9BURK</name>